<dbReference type="EC" id="2.7.2.4" evidence="28"/>
<dbReference type="STRING" id="372461.BCc_127"/>
<comment type="cofactor">
    <cofactor evidence="1">
        <name>a metal cation</name>
        <dbReference type="ChEBI" id="CHEBI:25213"/>
    </cofactor>
</comment>
<evidence type="ECO:0000256" key="7">
    <source>
        <dbReference type="ARBA" id="ARBA00007952"/>
    </source>
</evidence>
<dbReference type="Gene3D" id="3.30.360.10">
    <property type="entry name" value="Dihydrodipicolinate Reductase, domain 2"/>
    <property type="match status" value="1"/>
</dbReference>
<feature type="domain" description="Aspartate/homoserine dehydrogenase NAD-binding" evidence="32">
    <location>
        <begin position="476"/>
        <end position="610"/>
    </location>
</feature>
<comment type="pathway">
    <text evidence="5 28">Amino-acid biosynthesis; L-methionine biosynthesis via de novo pathway; L-homoserine from L-aspartate: step 3/3.</text>
</comment>
<keyword evidence="11 28" id="KW-0808">Transferase</keyword>
<evidence type="ECO:0000259" key="31">
    <source>
        <dbReference type="Pfam" id="PF00742"/>
    </source>
</evidence>
<evidence type="ECO:0000313" key="34">
    <source>
        <dbReference type="Proteomes" id="UP000000669"/>
    </source>
</evidence>
<comment type="function">
    <text evidence="24">Bifunctional aspartate kinase and homoserine dehydrogenase that catalyzes the first and the third steps toward the synthesis of lysine, methionine and threonine from aspartate.</text>
</comment>
<dbReference type="Pfam" id="PF03447">
    <property type="entry name" value="NAD_binding_3"/>
    <property type="match status" value="1"/>
</dbReference>
<evidence type="ECO:0000256" key="22">
    <source>
        <dbReference type="ARBA" id="ARBA00023167"/>
    </source>
</evidence>
<evidence type="ECO:0000256" key="12">
    <source>
        <dbReference type="ARBA" id="ARBA00022697"/>
    </source>
</evidence>
<dbReference type="RefSeq" id="WP_011672522.1">
    <property type="nucleotide sequence ID" value="NC_008513.1"/>
</dbReference>
<keyword evidence="20" id="KW-0915">Sodium</keyword>
<evidence type="ECO:0000256" key="26">
    <source>
        <dbReference type="ARBA" id="ARBA00048841"/>
    </source>
</evidence>
<dbReference type="GO" id="GO:0005524">
    <property type="term" value="F:ATP binding"/>
    <property type="evidence" value="ECO:0007669"/>
    <property type="project" value="UniProtKB-UniRule"/>
</dbReference>
<dbReference type="OrthoDB" id="9799110at2"/>
<keyword evidence="19" id="KW-0520">NAD</keyword>
<evidence type="ECO:0000256" key="18">
    <source>
        <dbReference type="ARBA" id="ARBA00023002"/>
    </source>
</evidence>
<dbReference type="GO" id="GO:0009086">
    <property type="term" value="P:methionine biosynthetic process"/>
    <property type="evidence" value="ECO:0007669"/>
    <property type="project" value="UniProtKB-KW"/>
</dbReference>
<dbReference type="Gene3D" id="3.40.50.720">
    <property type="entry name" value="NAD(P)-binding Rossmann-like Domain"/>
    <property type="match status" value="1"/>
</dbReference>
<organism evidence="33 34">
    <name type="scientific">Buchnera aphidicola subsp. Cinara cedri (strain Cc)</name>
    <dbReference type="NCBI Taxonomy" id="372461"/>
    <lineage>
        <taxon>Bacteria</taxon>
        <taxon>Pseudomonadati</taxon>
        <taxon>Pseudomonadota</taxon>
        <taxon>Gammaproteobacteria</taxon>
        <taxon>Enterobacterales</taxon>
        <taxon>Erwiniaceae</taxon>
        <taxon>Buchnera</taxon>
    </lineage>
</organism>
<dbReference type="GO" id="GO:0009090">
    <property type="term" value="P:homoserine biosynthetic process"/>
    <property type="evidence" value="ECO:0007669"/>
    <property type="project" value="UniProtKB-ARBA"/>
</dbReference>
<dbReference type="KEGG" id="bcc:BCc_127"/>
<evidence type="ECO:0000256" key="20">
    <source>
        <dbReference type="ARBA" id="ARBA00023053"/>
    </source>
</evidence>
<keyword evidence="22" id="KW-0486">Methionine biosynthesis</keyword>
<comment type="catalytic activity">
    <reaction evidence="26">
        <text>L-homoserine + NADP(+) = L-aspartate 4-semialdehyde + NADPH + H(+)</text>
        <dbReference type="Rhea" id="RHEA:15761"/>
        <dbReference type="ChEBI" id="CHEBI:15378"/>
        <dbReference type="ChEBI" id="CHEBI:57476"/>
        <dbReference type="ChEBI" id="CHEBI:57783"/>
        <dbReference type="ChEBI" id="CHEBI:58349"/>
        <dbReference type="ChEBI" id="CHEBI:537519"/>
        <dbReference type="EC" id="1.1.1.3"/>
    </reaction>
    <physiologicalReaction direction="right-to-left" evidence="26">
        <dbReference type="Rhea" id="RHEA:15763"/>
    </physiologicalReaction>
</comment>
<evidence type="ECO:0000256" key="9">
    <source>
        <dbReference type="ARBA" id="ARBA00011881"/>
    </source>
</evidence>
<keyword evidence="23" id="KW-0511">Multifunctional enzyme</keyword>
<evidence type="ECO:0000256" key="11">
    <source>
        <dbReference type="ARBA" id="ARBA00022679"/>
    </source>
</evidence>
<dbReference type="GO" id="GO:0050661">
    <property type="term" value="F:NADP binding"/>
    <property type="evidence" value="ECO:0007669"/>
    <property type="project" value="UniProtKB-UniRule"/>
</dbReference>
<dbReference type="Gene3D" id="1.20.120.1320">
    <property type="entry name" value="Aspartokinase, catalytic domain"/>
    <property type="match status" value="1"/>
</dbReference>
<dbReference type="PANTHER" id="PTHR43070:SF3">
    <property type="entry name" value="HOMOSERINE DEHYDROGENASE"/>
    <property type="match status" value="1"/>
</dbReference>
<keyword evidence="12" id="KW-0791">Threonine biosynthesis</keyword>
<evidence type="ECO:0000256" key="15">
    <source>
        <dbReference type="ARBA" id="ARBA00022777"/>
    </source>
</evidence>
<gene>
    <name evidence="33" type="primary">thrA</name>
    <name evidence="33" type="ordered locus">BCc_127</name>
</gene>
<keyword evidence="16 28" id="KW-0067">ATP-binding</keyword>
<sequence length="820" mass="94498">MKTLKFGGTSLANAKKFIQVSSIIIQKLNHDQISVVLSAPATITNYLEDSIKLFVKKKIIPSKILRIIKNFFLNIILNIYKKEKEYPIKKLNKKIIKKHKKLKKIFKKIKILQKCSEKKQARIISTGENVSVLLMKELLQIKGFNTIIINPIKYFLANNNYLNANVNIKKSKKNFEKLKISKKKIILMPGFIAGNNKKELVVLGRNGSDYSASILSICTNSNICEIWTDVNGIYTGDPNIIKKAQLVSKISYQEALELAYFGAKVIHPSTIEPLKKNNICCIIKNTNNPEYPGTKIINRKKTKKEKKNQIKGITYLKNIIFIKIFCKKNLQIKKVLKKILSYFFKKNIPLYLLNQSLSQNIISFYIQKKNLIYIKKIKKLLTLNIKRKRLLSIIKIKKLSIITIVGSFLKKYTTKILEKIHLIIYRFNNKIFNISHNISNISLSIVIYDKNVISIMKKIHNTIINYHVSINIFLIGIGGVGLEFLKIFFKQRERIKKKFIKLNINLIANSKKYIISKKNINYKKWEKKFKNSKKKFLLKKILQIIENNGYLNPIFIDCTASQEISNNYKKIIKSGCHIITANKKSNSSLTLQYTEIRKTAKKNNKKFFYETHVGAGLPILQNFKHLIESGDKLIKFQGILSGSMSYIFGELDNNNITLSHAIKKAQKLGFTEPHPKDDLSGIDIARKLLILAREAGYSIELPDIKIEKILPNSFKKIKNKKIFLKKLKELDNLFLQKIIQAKKEKKVLRCIGTINKNGNCCVKIHSVNYKNPLYHVKNGENIFVFYTKYYQPIPLIIRGYGAGNKVTASGIFSDLLRIVL</sequence>
<evidence type="ECO:0000256" key="10">
    <source>
        <dbReference type="ARBA" id="ARBA00022605"/>
    </source>
</evidence>
<dbReference type="InterPro" id="IPR045865">
    <property type="entry name" value="ACT-like_dom_sf"/>
</dbReference>
<dbReference type="EMBL" id="CP000263">
    <property type="protein sequence ID" value="ABJ90603.1"/>
    <property type="molecule type" value="Genomic_DNA"/>
</dbReference>
<dbReference type="Gene3D" id="3.40.1160.10">
    <property type="entry name" value="Acetylglutamate kinase-like"/>
    <property type="match status" value="1"/>
</dbReference>
<evidence type="ECO:0000313" key="33">
    <source>
        <dbReference type="EMBL" id="ABJ90603.1"/>
    </source>
</evidence>
<evidence type="ECO:0000256" key="8">
    <source>
        <dbReference type="ARBA" id="ARBA00010046"/>
    </source>
</evidence>
<dbReference type="InterPro" id="IPR011147">
    <property type="entry name" value="Bifunc_Aspkin/hSer_DH"/>
</dbReference>
<keyword evidence="13" id="KW-0479">Metal-binding</keyword>
<comment type="similarity">
    <text evidence="7 28">In the C-terminal section; belongs to the homoserine dehydrogenase family.</text>
</comment>
<dbReference type="GO" id="GO:0046872">
    <property type="term" value="F:metal ion binding"/>
    <property type="evidence" value="ECO:0007669"/>
    <property type="project" value="UniProtKB-KW"/>
</dbReference>
<evidence type="ECO:0000256" key="3">
    <source>
        <dbReference type="ARBA" id="ARBA00004986"/>
    </source>
</evidence>
<keyword evidence="10 28" id="KW-0028">Amino-acid biosynthesis</keyword>
<dbReference type="UniPathway" id="UPA00050">
    <property type="reaction ID" value="UER00063"/>
</dbReference>
<dbReference type="GO" id="GO:0004072">
    <property type="term" value="F:aspartate kinase activity"/>
    <property type="evidence" value="ECO:0007669"/>
    <property type="project" value="UniProtKB-UniRule"/>
</dbReference>
<evidence type="ECO:0000256" key="24">
    <source>
        <dbReference type="ARBA" id="ARBA00044938"/>
    </source>
</evidence>
<evidence type="ECO:0000256" key="29">
    <source>
        <dbReference type="SAM" id="Phobius"/>
    </source>
</evidence>
<dbReference type="InterPro" id="IPR036393">
    <property type="entry name" value="AceGlu_kinase-like_sf"/>
</dbReference>
<keyword evidence="15 28" id="KW-0418">Kinase</keyword>
<dbReference type="HOGENOM" id="CLU_009116_7_1_6"/>
<comment type="similarity">
    <text evidence="8 28">In the N-terminal section; belongs to the aspartokinase family.</text>
</comment>
<dbReference type="GO" id="GO:0009088">
    <property type="term" value="P:threonine biosynthetic process"/>
    <property type="evidence" value="ECO:0007669"/>
    <property type="project" value="UniProtKB-UniRule"/>
</dbReference>
<feature type="domain" description="Aspartate/glutamate/uridylate kinase" evidence="30">
    <location>
        <begin position="4"/>
        <end position="285"/>
    </location>
</feature>
<dbReference type="InterPro" id="IPR049638">
    <property type="entry name" value="AK-HD"/>
</dbReference>
<dbReference type="SUPFAM" id="SSF53633">
    <property type="entry name" value="Carbamate kinase-like"/>
    <property type="match status" value="1"/>
</dbReference>
<comment type="catalytic activity">
    <reaction evidence="25">
        <text>L-aspartate + ATP = 4-phospho-L-aspartate + ADP</text>
        <dbReference type="Rhea" id="RHEA:23776"/>
        <dbReference type="ChEBI" id="CHEBI:29991"/>
        <dbReference type="ChEBI" id="CHEBI:30616"/>
        <dbReference type="ChEBI" id="CHEBI:57535"/>
        <dbReference type="ChEBI" id="CHEBI:456216"/>
        <dbReference type="EC" id="2.7.2.4"/>
    </reaction>
    <physiologicalReaction direction="left-to-right" evidence="25">
        <dbReference type="Rhea" id="RHEA:23777"/>
    </physiologicalReaction>
</comment>
<dbReference type="SUPFAM" id="SSF55021">
    <property type="entry name" value="ACT-like"/>
    <property type="match status" value="1"/>
</dbReference>
<dbReference type="EC" id="1.1.1.3" evidence="28"/>
<dbReference type="Pfam" id="PF00742">
    <property type="entry name" value="Homoserine_dh"/>
    <property type="match status" value="1"/>
</dbReference>
<comment type="pathway">
    <text evidence="4 28">Amino-acid biosynthesis; L-threonine biosynthesis; L-threonine from L-aspartate: step 3/5.</text>
</comment>
<keyword evidence="34" id="KW-1185">Reference proteome</keyword>
<dbReference type="InterPro" id="IPR005106">
    <property type="entry name" value="Asp/hSer_DH_NAD-bd"/>
</dbReference>
<keyword evidence="17 28" id="KW-0521">NADP</keyword>
<dbReference type="UniPathway" id="UPA00034">
    <property type="reaction ID" value="UER00015"/>
</dbReference>
<dbReference type="PANTHER" id="PTHR43070">
    <property type="match status" value="1"/>
</dbReference>
<evidence type="ECO:0000256" key="19">
    <source>
        <dbReference type="ARBA" id="ARBA00023027"/>
    </source>
</evidence>
<dbReference type="InterPro" id="IPR001342">
    <property type="entry name" value="HDH_cat"/>
</dbReference>
<keyword evidence="21" id="KW-0457">Lysine biosynthesis</keyword>
<evidence type="ECO:0000256" key="16">
    <source>
        <dbReference type="ARBA" id="ARBA00022840"/>
    </source>
</evidence>
<comment type="pathway">
    <text evidence="2 28">Amino-acid biosynthesis; L-lysine biosynthesis via DAP pathway; (S)-tetrahydrodipicolinate from L-aspartate: step 1/4.</text>
</comment>
<comment type="pathway">
    <text evidence="6 28">Amino-acid biosynthesis; L-threonine biosynthesis; L-threonine from L-aspartate: step 1/5.</text>
</comment>
<dbReference type="InterPro" id="IPR001341">
    <property type="entry name" value="Asp_kinase"/>
</dbReference>
<reference evidence="33 34" key="1">
    <citation type="journal article" date="2006" name="Science">
        <title>A small microbial genome: the end of a long symbiotic relationship?</title>
        <authorList>
            <person name="Perez-Brocal V."/>
            <person name="Gil R."/>
            <person name="Ramos S."/>
            <person name="Lamelas A."/>
            <person name="Postigo M."/>
            <person name="Michelena J.M."/>
            <person name="Silva F.J."/>
            <person name="Moya A."/>
            <person name="Latorre A."/>
        </authorList>
    </citation>
    <scope>NUCLEOTIDE SEQUENCE [LARGE SCALE GENOMIC DNA]</scope>
    <source>
        <strain evidence="34">Cc</strain>
    </source>
</reference>
<dbReference type="eggNOG" id="COG0460">
    <property type="taxonomic scope" value="Bacteria"/>
</dbReference>
<comment type="pathway">
    <text evidence="3 28">Amino-acid biosynthesis; L-methionine biosynthesis via de novo pathway; L-homoserine from L-aspartate: step 1/3.</text>
</comment>
<comment type="catalytic activity">
    <reaction evidence="27">
        <text>L-homoserine + NAD(+) = L-aspartate 4-semialdehyde + NADH + H(+)</text>
        <dbReference type="Rhea" id="RHEA:15757"/>
        <dbReference type="ChEBI" id="CHEBI:15378"/>
        <dbReference type="ChEBI" id="CHEBI:57476"/>
        <dbReference type="ChEBI" id="CHEBI:57540"/>
        <dbReference type="ChEBI" id="CHEBI:57945"/>
        <dbReference type="ChEBI" id="CHEBI:537519"/>
        <dbReference type="EC" id="1.1.1.3"/>
    </reaction>
    <physiologicalReaction direction="right-to-left" evidence="27">
        <dbReference type="Rhea" id="RHEA:15759"/>
    </physiologicalReaction>
</comment>
<evidence type="ECO:0000256" key="21">
    <source>
        <dbReference type="ARBA" id="ARBA00023154"/>
    </source>
</evidence>
<evidence type="ECO:0000256" key="25">
    <source>
        <dbReference type="ARBA" id="ARBA00048561"/>
    </source>
</evidence>
<dbReference type="PIRSF" id="PIRSF000727">
    <property type="entry name" value="ThrA"/>
    <property type="match status" value="1"/>
</dbReference>
<evidence type="ECO:0000256" key="2">
    <source>
        <dbReference type="ARBA" id="ARBA00004766"/>
    </source>
</evidence>
<protein>
    <recommendedName>
        <fullName evidence="28">Bifunctional aspartokinase/homoserine dehydrogenase</fullName>
    </recommendedName>
    <domain>
        <recommendedName>
            <fullName evidence="28">Aspartokinase</fullName>
            <ecNumber evidence="28">2.7.2.4</ecNumber>
        </recommendedName>
    </domain>
    <domain>
        <recommendedName>
            <fullName evidence="28">Homoserine dehydrogenase</fullName>
            <ecNumber evidence="28">1.1.1.3</ecNumber>
        </recommendedName>
    </domain>
</protein>
<dbReference type="SUPFAM" id="SSF55347">
    <property type="entry name" value="Glyceraldehyde-3-phosphate dehydrogenase-like, C-terminal domain"/>
    <property type="match status" value="1"/>
</dbReference>
<dbReference type="InterPro" id="IPR042199">
    <property type="entry name" value="AsparK_Bifunc_asparK/hSer_DH"/>
</dbReference>
<name>Q057U6_BUCCC</name>
<feature type="domain" description="Homoserine dehydrogenase catalytic" evidence="31">
    <location>
        <begin position="618"/>
        <end position="816"/>
    </location>
</feature>
<evidence type="ECO:0000256" key="13">
    <source>
        <dbReference type="ARBA" id="ARBA00022723"/>
    </source>
</evidence>
<keyword evidence="29" id="KW-0812">Transmembrane</keyword>
<keyword evidence="14 28" id="KW-0547">Nucleotide-binding</keyword>
<dbReference type="Proteomes" id="UP000000669">
    <property type="component" value="Chromosome"/>
</dbReference>
<keyword evidence="18 28" id="KW-0560">Oxidoreductase</keyword>
<evidence type="ECO:0000256" key="28">
    <source>
        <dbReference type="PIRNR" id="PIRNR000727"/>
    </source>
</evidence>
<evidence type="ECO:0000256" key="14">
    <source>
        <dbReference type="ARBA" id="ARBA00022741"/>
    </source>
</evidence>
<accession>Q057U6</accession>
<proteinExistence type="inferred from homology"/>
<dbReference type="UniPathway" id="UPA00051">
    <property type="reaction ID" value="UER00462"/>
</dbReference>
<evidence type="ECO:0000256" key="23">
    <source>
        <dbReference type="ARBA" id="ARBA00023268"/>
    </source>
</evidence>
<evidence type="ECO:0000256" key="5">
    <source>
        <dbReference type="ARBA" id="ARBA00005062"/>
    </source>
</evidence>
<feature type="transmembrane region" description="Helical" evidence="29">
    <location>
        <begin position="466"/>
        <end position="489"/>
    </location>
</feature>
<dbReference type="InterPro" id="IPR036291">
    <property type="entry name" value="NAD(P)-bd_dom_sf"/>
</dbReference>
<comment type="subunit">
    <text evidence="9 28">Homotetramer.</text>
</comment>
<dbReference type="SUPFAM" id="SSF51735">
    <property type="entry name" value="NAD(P)-binding Rossmann-fold domains"/>
    <property type="match status" value="1"/>
</dbReference>
<evidence type="ECO:0000256" key="27">
    <source>
        <dbReference type="ARBA" id="ARBA00049031"/>
    </source>
</evidence>
<dbReference type="NCBIfam" id="NF006959">
    <property type="entry name" value="PRK09436.1"/>
    <property type="match status" value="1"/>
</dbReference>
<dbReference type="InterPro" id="IPR001048">
    <property type="entry name" value="Asp/Glu/Uridylate_kinase"/>
</dbReference>
<evidence type="ECO:0000259" key="32">
    <source>
        <dbReference type="Pfam" id="PF03447"/>
    </source>
</evidence>
<dbReference type="GO" id="GO:0004412">
    <property type="term" value="F:homoserine dehydrogenase activity"/>
    <property type="evidence" value="ECO:0007669"/>
    <property type="project" value="UniProtKB-UniRule"/>
</dbReference>
<evidence type="ECO:0000256" key="17">
    <source>
        <dbReference type="ARBA" id="ARBA00022857"/>
    </source>
</evidence>
<keyword evidence="29" id="KW-1133">Transmembrane helix</keyword>
<evidence type="ECO:0000256" key="6">
    <source>
        <dbReference type="ARBA" id="ARBA00005139"/>
    </source>
</evidence>
<dbReference type="FunFam" id="3.30.360.10:FF:000006">
    <property type="entry name" value="Bifunctional aspartokinase/homoserine dehydrogenase"/>
    <property type="match status" value="1"/>
</dbReference>
<dbReference type="Gene3D" id="3.30.2130.10">
    <property type="entry name" value="VC0802-like"/>
    <property type="match status" value="1"/>
</dbReference>
<dbReference type="GO" id="GO:0009089">
    <property type="term" value="P:lysine biosynthetic process via diaminopimelate"/>
    <property type="evidence" value="ECO:0007669"/>
    <property type="project" value="UniProtKB-UniRule"/>
</dbReference>
<evidence type="ECO:0000256" key="4">
    <source>
        <dbReference type="ARBA" id="ARBA00005056"/>
    </source>
</evidence>
<dbReference type="AlphaFoldDB" id="Q057U6"/>
<dbReference type="eggNOG" id="COG0527">
    <property type="taxonomic scope" value="Bacteria"/>
</dbReference>
<evidence type="ECO:0000259" key="30">
    <source>
        <dbReference type="Pfam" id="PF00696"/>
    </source>
</evidence>
<dbReference type="NCBIfam" id="TIGR00657">
    <property type="entry name" value="asp_kinases"/>
    <property type="match status" value="1"/>
</dbReference>
<evidence type="ECO:0000256" key="1">
    <source>
        <dbReference type="ARBA" id="ARBA00001920"/>
    </source>
</evidence>
<keyword evidence="29" id="KW-0472">Membrane</keyword>
<dbReference type="Pfam" id="PF00696">
    <property type="entry name" value="AA_kinase"/>
    <property type="match status" value="1"/>
</dbReference>